<protein>
    <submittedName>
        <fullName evidence="2">Acyl-CoA dehydrogenase family protein</fullName>
    </submittedName>
</protein>
<organism evidence="1 3">
    <name type="scientific">Brevibacterium casei</name>
    <dbReference type="NCBI Taxonomy" id="33889"/>
    <lineage>
        <taxon>Bacteria</taxon>
        <taxon>Bacillati</taxon>
        <taxon>Actinomycetota</taxon>
        <taxon>Actinomycetes</taxon>
        <taxon>Micrococcales</taxon>
        <taxon>Brevibacteriaceae</taxon>
        <taxon>Brevibacterium</taxon>
    </lineage>
</organism>
<accession>A0A269ZGZ5</accession>
<proteinExistence type="predicted"/>
<dbReference type="Proteomes" id="UP000216867">
    <property type="component" value="Unassembled WGS sequence"/>
</dbReference>
<dbReference type="InterPro" id="IPR009100">
    <property type="entry name" value="AcylCoA_DH/oxidase_NM_dom_sf"/>
</dbReference>
<evidence type="ECO:0000313" key="4">
    <source>
        <dbReference type="Proteomes" id="UP000594979"/>
    </source>
</evidence>
<dbReference type="GO" id="GO:0016627">
    <property type="term" value="F:oxidoreductase activity, acting on the CH-CH group of donors"/>
    <property type="evidence" value="ECO:0007669"/>
    <property type="project" value="InterPro"/>
</dbReference>
<dbReference type="Proteomes" id="UP000594979">
    <property type="component" value="Chromosome"/>
</dbReference>
<dbReference type="SUPFAM" id="SSF56645">
    <property type="entry name" value="Acyl-CoA dehydrogenase NM domain-like"/>
    <property type="match status" value="1"/>
</dbReference>
<evidence type="ECO:0000313" key="3">
    <source>
        <dbReference type="Proteomes" id="UP000216867"/>
    </source>
</evidence>
<dbReference type="EMBL" id="CP065682">
    <property type="protein sequence ID" value="QPS34885.1"/>
    <property type="molecule type" value="Genomic_DNA"/>
</dbReference>
<dbReference type="RefSeq" id="WP_095375072.1">
    <property type="nucleotide sequence ID" value="NZ_CP065682.1"/>
</dbReference>
<evidence type="ECO:0000313" key="2">
    <source>
        <dbReference type="EMBL" id="QPS34885.1"/>
    </source>
</evidence>
<sequence>MHTPLVGALTELTKPWYRPGTDSPHEDEFLKLVTSTAPLTTRLAALQGFWNLTGTSSALKQWDALTAIASADVAVARMLEPHIDALGILAEAGHPTPAPESSWGVFAAEIPGRVVTATPTADGTLVLHGEKAWCSLATELTHAIVSVRLGEARQTVAVDLTGPGVHPAEADWPALGLAEIPSGSIVFDGARATAVGPPEWYLQRPGFAWGGIRVAACWFGGALGLARNAAQRHFGRPQPSPLGAMTLGQIDTEITAARTVLAHAAQLAGSGDIDSHDDSWTQALRVRTIVYRACQRIQELSRELAGPAALTGDREFAKADADLTVYLSQHHGPRDEASLGEAIVADATPR</sequence>
<reference evidence="2 4" key="2">
    <citation type="submission" date="2020-12" db="EMBL/GenBank/DDBJ databases">
        <title>FDA dAtabase for Regulatory Grade micrObial Sequences (FDA-ARGOS): Supporting development and validation of Infectious Disease Dx tests.</title>
        <authorList>
            <person name="Sproer C."/>
            <person name="Gronow S."/>
            <person name="Severitt S."/>
            <person name="Schroder I."/>
            <person name="Tallon L."/>
            <person name="Sadzewicz L."/>
            <person name="Zhao X."/>
            <person name="Boylan J."/>
            <person name="Ott S."/>
            <person name="Bowen H."/>
            <person name="Vavikolanu K."/>
            <person name="Mehta A."/>
            <person name="Aluvathingal J."/>
            <person name="Nadendla S."/>
            <person name="Lowell S."/>
            <person name="Myers T."/>
            <person name="Yan Y."/>
            <person name="Sichtig H."/>
        </authorList>
    </citation>
    <scope>NUCLEOTIDE SEQUENCE [LARGE SCALE GENOMIC DNA]</scope>
    <source>
        <strain evidence="2 4">FDAARGOS_902</strain>
    </source>
</reference>
<evidence type="ECO:0000313" key="1">
    <source>
        <dbReference type="EMBL" id="PAK97072.1"/>
    </source>
</evidence>
<dbReference type="Gene3D" id="2.40.110.10">
    <property type="entry name" value="Butyryl-CoA Dehydrogenase, subunit A, domain 2"/>
    <property type="match status" value="1"/>
</dbReference>
<dbReference type="InterPro" id="IPR036250">
    <property type="entry name" value="AcylCo_DH-like_C"/>
</dbReference>
<reference evidence="1 3" key="1">
    <citation type="submission" date="2017-04" db="EMBL/GenBank/DDBJ databases">
        <title>Kefir bacterial isolates.</title>
        <authorList>
            <person name="Kim Y."/>
            <person name="Blasche S."/>
            <person name="Patil K.R."/>
        </authorList>
    </citation>
    <scope>NUCLEOTIDE SEQUENCE [LARGE SCALE GENOMIC DNA]</scope>
    <source>
        <strain evidence="1 3">OG2</strain>
    </source>
</reference>
<gene>
    <name evidence="1" type="ORF">B8X04_00365</name>
    <name evidence="2" type="ORF">I6G59_06145</name>
</gene>
<dbReference type="KEGG" id="bcau:I6G59_06145"/>
<dbReference type="InterPro" id="IPR046373">
    <property type="entry name" value="Acyl-CoA_Oxase/DH_mid-dom_sf"/>
</dbReference>
<dbReference type="SUPFAM" id="SSF47203">
    <property type="entry name" value="Acyl-CoA dehydrogenase C-terminal domain-like"/>
    <property type="match status" value="1"/>
</dbReference>
<dbReference type="AlphaFoldDB" id="A0A269ZGZ5"/>
<dbReference type="EMBL" id="NCWY01000001">
    <property type="protein sequence ID" value="PAK97072.1"/>
    <property type="molecule type" value="Genomic_DNA"/>
</dbReference>
<name>A0A269ZGZ5_9MICO</name>